<sequence>MADKDSPTPPRMRPWLRVLLFASLALNLAIAGMAAGVVLRGGSPHDRHESRDFVTPYTRAFDERQRDDLRRALRDGYLTRKDKDGARDDLTLDYRAALDVLRSEPFDAAAMAAILERQGARTADRQAMGQQVLSTYLAALSPQEREAYAQRLAQEITRLEARRERWKRDSSR</sequence>
<evidence type="ECO:0000313" key="2">
    <source>
        <dbReference type="EMBL" id="WGW05597.1"/>
    </source>
</evidence>
<gene>
    <name evidence="2" type="ORF">QF118_08625</name>
</gene>
<keyword evidence="1" id="KW-0472">Membrane</keyword>
<evidence type="ECO:0000256" key="1">
    <source>
        <dbReference type="SAM" id="Phobius"/>
    </source>
</evidence>
<protein>
    <submittedName>
        <fullName evidence="2">Periplasmic heavy metal sensor</fullName>
    </submittedName>
</protein>
<reference evidence="2 3" key="1">
    <citation type="submission" date="2023-05" db="EMBL/GenBank/DDBJ databases">
        <title>YMD87, complete Genome.</title>
        <authorList>
            <person name="Zhang J."/>
            <person name="Xu X."/>
        </authorList>
    </citation>
    <scope>NUCLEOTIDE SEQUENCE [LARGE SCALE GENOMIC DNA]</scope>
    <source>
        <strain evidence="2 3">YMD87</strain>
    </source>
</reference>
<keyword evidence="1" id="KW-1133">Transmembrane helix</keyword>
<evidence type="ECO:0000313" key="3">
    <source>
        <dbReference type="Proteomes" id="UP001241605"/>
    </source>
</evidence>
<keyword evidence="1" id="KW-0812">Transmembrane</keyword>
<dbReference type="Proteomes" id="UP001241605">
    <property type="component" value="Chromosome"/>
</dbReference>
<dbReference type="Pfam" id="PF13801">
    <property type="entry name" value="Metal_resist"/>
    <property type="match status" value="1"/>
</dbReference>
<name>A0ABY8QNA0_9RHOB</name>
<keyword evidence="3" id="KW-1185">Reference proteome</keyword>
<dbReference type="EMBL" id="CP124616">
    <property type="protein sequence ID" value="WGW05597.1"/>
    <property type="molecule type" value="Genomic_DNA"/>
</dbReference>
<dbReference type="RefSeq" id="WP_282302221.1">
    <property type="nucleotide sequence ID" value="NZ_CP124616.1"/>
</dbReference>
<proteinExistence type="predicted"/>
<dbReference type="InterPro" id="IPR025961">
    <property type="entry name" value="Metal_resist"/>
</dbReference>
<feature type="transmembrane region" description="Helical" evidence="1">
    <location>
        <begin position="15"/>
        <end position="39"/>
    </location>
</feature>
<organism evidence="2 3">
    <name type="scientific">Tropicibacter oceani</name>
    <dbReference type="NCBI Taxonomy" id="3058420"/>
    <lineage>
        <taxon>Bacteria</taxon>
        <taxon>Pseudomonadati</taxon>
        <taxon>Pseudomonadota</taxon>
        <taxon>Alphaproteobacteria</taxon>
        <taxon>Rhodobacterales</taxon>
        <taxon>Roseobacteraceae</taxon>
        <taxon>Tropicibacter</taxon>
    </lineage>
</organism>
<accession>A0ABY8QNA0</accession>